<dbReference type="Pfam" id="PF00072">
    <property type="entry name" value="Response_reg"/>
    <property type="match status" value="1"/>
</dbReference>
<dbReference type="InterPro" id="IPR036890">
    <property type="entry name" value="HATPase_C_sf"/>
</dbReference>
<feature type="domain" description="Response regulatory" evidence="10">
    <location>
        <begin position="22"/>
        <end position="138"/>
    </location>
</feature>
<dbReference type="SMART" id="SM00388">
    <property type="entry name" value="HisKA"/>
    <property type="match status" value="1"/>
</dbReference>
<dbReference type="InterPro" id="IPR011006">
    <property type="entry name" value="CheY-like_superfamily"/>
</dbReference>
<dbReference type="Gene3D" id="3.40.50.2300">
    <property type="match status" value="1"/>
</dbReference>
<comment type="subcellular location">
    <subcellularLocation>
        <location evidence="2">Cell membrane</location>
    </subcellularLocation>
</comment>
<sequence>MTPLTGGNRRHVNVVPDGPKPSVVLVDDSPEVRSLVRRRLELSGLFEVVGEGADGDQAIGLVYRHEPALLLLDVSMPTADGVEALPAILAVSPATKVVIFTGFEAQGLAQRALEYGATDFIEKSIDLDELPARLMRSLDSETGPTPRQRLSVVEELSDDEQRVLAGEQRVLDEHLEQFRMLFDQATIGMAVLTVTGTVVRANRALADLMSCSPFDLVGVDYGRLTGGEGDALDRGLRTIYRAGRDLATFEHLLPVPEGEEPSRVVRVTLAPVRDSLGRALYTFAQVQDITAQRAAEGDLRRSEATFRLLVTAVAEYAIFMLDVDGNIVSWNAGAQRIKGYTAAEIVGRSFRVFYLPEERASGHPEHNLEVALRDGTLAEEGWRVRKDGSRFWASVVISPVHDDAGRHIGFAKVTRDQTEQLAHEEHRRTAIADQAHLLAVTAHELRSPTAVIDGAAATLQSFWDRMSADQRAELLDGIRTSAHRLRRFESDLSAASRVHVDALELRRDDVSLRTTIQGATTRRKVADPGAQVEVDVPHDIVVCVDPERLGQALDNLVDNALRHGLPPVEILGTAAGDEVKIRVTDRGPGVPADLVPRLFERFVVGETTGGTGLGLYLVREIARAHGGDVTYLPPADGEPPTFEMRLPRET</sequence>
<feature type="domain" description="PAC" evidence="12">
    <location>
        <begin position="247"/>
        <end position="301"/>
    </location>
</feature>
<dbReference type="InterPro" id="IPR036097">
    <property type="entry name" value="HisK_dim/P_sf"/>
</dbReference>
<evidence type="ECO:0000256" key="5">
    <source>
        <dbReference type="ARBA" id="ARBA00022679"/>
    </source>
</evidence>
<dbReference type="SMART" id="SM00086">
    <property type="entry name" value="PAC"/>
    <property type="match status" value="2"/>
</dbReference>
<dbReference type="AlphaFoldDB" id="A0A4Q4ZKY3"/>
<dbReference type="Pfam" id="PF13426">
    <property type="entry name" value="PAS_9"/>
    <property type="match status" value="1"/>
</dbReference>
<dbReference type="Gene3D" id="3.30.565.10">
    <property type="entry name" value="Histidine kinase-like ATPase, C-terminal domain"/>
    <property type="match status" value="1"/>
</dbReference>
<dbReference type="InterPro" id="IPR000014">
    <property type="entry name" value="PAS"/>
</dbReference>
<evidence type="ECO:0000256" key="3">
    <source>
        <dbReference type="ARBA" id="ARBA00012438"/>
    </source>
</evidence>
<evidence type="ECO:0000256" key="6">
    <source>
        <dbReference type="ARBA" id="ARBA00022777"/>
    </source>
</evidence>
<feature type="domain" description="PAS" evidence="11">
    <location>
        <begin position="302"/>
        <end position="375"/>
    </location>
</feature>
<evidence type="ECO:0000256" key="8">
    <source>
        <dbReference type="PROSITE-ProRule" id="PRU00169"/>
    </source>
</evidence>
<dbReference type="GO" id="GO:0005886">
    <property type="term" value="C:plasma membrane"/>
    <property type="evidence" value="ECO:0007669"/>
    <property type="project" value="UniProtKB-SubCell"/>
</dbReference>
<dbReference type="SMART" id="SM00387">
    <property type="entry name" value="HATPase_c"/>
    <property type="match status" value="1"/>
</dbReference>
<feature type="domain" description="Histidine kinase" evidence="9">
    <location>
        <begin position="440"/>
        <end position="650"/>
    </location>
</feature>
<dbReference type="Gene3D" id="3.30.450.20">
    <property type="entry name" value="PAS domain"/>
    <property type="match status" value="2"/>
</dbReference>
<dbReference type="GO" id="GO:0009927">
    <property type="term" value="F:histidine phosphotransfer kinase activity"/>
    <property type="evidence" value="ECO:0007669"/>
    <property type="project" value="TreeGrafter"/>
</dbReference>
<dbReference type="InterPro" id="IPR001610">
    <property type="entry name" value="PAC"/>
</dbReference>
<dbReference type="EMBL" id="SDKM01000001">
    <property type="protein sequence ID" value="RYP89013.1"/>
    <property type="molecule type" value="Genomic_DNA"/>
</dbReference>
<dbReference type="CDD" id="cd17535">
    <property type="entry name" value="REC_NarL-like"/>
    <property type="match status" value="1"/>
</dbReference>
<dbReference type="InterPro" id="IPR003661">
    <property type="entry name" value="HisK_dim/P_dom"/>
</dbReference>
<dbReference type="PANTHER" id="PTHR43047">
    <property type="entry name" value="TWO-COMPONENT HISTIDINE PROTEIN KINASE"/>
    <property type="match status" value="1"/>
</dbReference>
<dbReference type="Pfam" id="PF08448">
    <property type="entry name" value="PAS_4"/>
    <property type="match status" value="1"/>
</dbReference>
<comment type="catalytic activity">
    <reaction evidence="1">
        <text>ATP + protein L-histidine = ADP + protein N-phospho-L-histidine.</text>
        <dbReference type="EC" id="2.7.13.3"/>
    </reaction>
</comment>
<dbReference type="InterPro" id="IPR003594">
    <property type="entry name" value="HATPase_dom"/>
</dbReference>
<dbReference type="SMART" id="SM00091">
    <property type="entry name" value="PAS"/>
    <property type="match status" value="2"/>
</dbReference>
<dbReference type="InterPro" id="IPR001789">
    <property type="entry name" value="Sig_transdc_resp-reg_receiver"/>
</dbReference>
<keyword evidence="14" id="KW-1185">Reference proteome</keyword>
<evidence type="ECO:0000256" key="7">
    <source>
        <dbReference type="ARBA" id="ARBA00023012"/>
    </source>
</evidence>
<evidence type="ECO:0000259" key="11">
    <source>
        <dbReference type="PROSITE" id="PS50112"/>
    </source>
</evidence>
<name>A0A4Q4ZKY3_9ACTN</name>
<evidence type="ECO:0000256" key="1">
    <source>
        <dbReference type="ARBA" id="ARBA00000085"/>
    </source>
</evidence>
<feature type="domain" description="PAC" evidence="12">
    <location>
        <begin position="377"/>
        <end position="429"/>
    </location>
</feature>
<dbReference type="InterPro" id="IPR058245">
    <property type="entry name" value="NreC/VraR/RcsB-like_REC"/>
</dbReference>
<accession>A0A4Q4ZKY3</accession>
<dbReference type="InterPro" id="IPR013656">
    <property type="entry name" value="PAS_4"/>
</dbReference>
<comment type="caution">
    <text evidence="13">The sequence shown here is derived from an EMBL/GenBank/DDBJ whole genome shotgun (WGS) entry which is preliminary data.</text>
</comment>
<reference evidence="13 14" key="1">
    <citation type="submission" date="2019-01" db="EMBL/GenBank/DDBJ databases">
        <title>Nocardioides guangzhouensis sp. nov., an actinobacterium isolated from soil.</title>
        <authorList>
            <person name="Fu Y."/>
            <person name="Cai Y."/>
            <person name="Lin Z."/>
            <person name="Chen P."/>
        </authorList>
    </citation>
    <scope>NUCLEOTIDE SEQUENCE [LARGE SCALE GENOMIC DNA]</scope>
    <source>
        <strain evidence="13 14">130</strain>
    </source>
</reference>
<gene>
    <name evidence="13" type="ORF">EKO23_00860</name>
</gene>
<dbReference type="Gene3D" id="1.10.287.130">
    <property type="match status" value="1"/>
</dbReference>
<evidence type="ECO:0000259" key="12">
    <source>
        <dbReference type="PROSITE" id="PS50113"/>
    </source>
</evidence>
<dbReference type="PROSITE" id="PS50110">
    <property type="entry name" value="RESPONSE_REGULATORY"/>
    <property type="match status" value="1"/>
</dbReference>
<dbReference type="SUPFAM" id="SSF47384">
    <property type="entry name" value="Homodimeric domain of signal transducing histidine kinase"/>
    <property type="match status" value="1"/>
</dbReference>
<organism evidence="13 14">
    <name type="scientific">Nocardioides guangzhouensis</name>
    <dbReference type="NCBI Taxonomy" id="2497878"/>
    <lineage>
        <taxon>Bacteria</taxon>
        <taxon>Bacillati</taxon>
        <taxon>Actinomycetota</taxon>
        <taxon>Actinomycetes</taxon>
        <taxon>Propionibacteriales</taxon>
        <taxon>Nocardioidaceae</taxon>
        <taxon>Nocardioides</taxon>
    </lineage>
</organism>
<dbReference type="GO" id="GO:0000155">
    <property type="term" value="F:phosphorelay sensor kinase activity"/>
    <property type="evidence" value="ECO:0007669"/>
    <property type="project" value="InterPro"/>
</dbReference>
<evidence type="ECO:0000259" key="9">
    <source>
        <dbReference type="PROSITE" id="PS50109"/>
    </source>
</evidence>
<dbReference type="InterPro" id="IPR004358">
    <property type="entry name" value="Sig_transdc_His_kin-like_C"/>
</dbReference>
<dbReference type="SMART" id="SM00448">
    <property type="entry name" value="REC"/>
    <property type="match status" value="1"/>
</dbReference>
<dbReference type="SUPFAM" id="SSF52172">
    <property type="entry name" value="CheY-like"/>
    <property type="match status" value="1"/>
</dbReference>
<dbReference type="Proteomes" id="UP000295198">
    <property type="component" value="Unassembled WGS sequence"/>
</dbReference>
<proteinExistence type="predicted"/>
<evidence type="ECO:0000259" key="10">
    <source>
        <dbReference type="PROSITE" id="PS50110"/>
    </source>
</evidence>
<protein>
    <recommendedName>
        <fullName evidence="3">histidine kinase</fullName>
        <ecNumber evidence="3">2.7.13.3</ecNumber>
    </recommendedName>
</protein>
<dbReference type="PROSITE" id="PS50113">
    <property type="entry name" value="PAC"/>
    <property type="match status" value="2"/>
</dbReference>
<dbReference type="PANTHER" id="PTHR43047:SF62">
    <property type="entry name" value="SENSOR HISTIDINE KINASE DPIB"/>
    <property type="match status" value="1"/>
</dbReference>
<dbReference type="OrthoDB" id="9764154at2"/>
<dbReference type="PROSITE" id="PS50109">
    <property type="entry name" value="HIS_KIN"/>
    <property type="match status" value="1"/>
</dbReference>
<keyword evidence="4 8" id="KW-0597">Phosphoprotein</keyword>
<dbReference type="InterPro" id="IPR000700">
    <property type="entry name" value="PAS-assoc_C"/>
</dbReference>
<dbReference type="NCBIfam" id="TIGR00229">
    <property type="entry name" value="sensory_box"/>
    <property type="match status" value="2"/>
</dbReference>
<dbReference type="SUPFAM" id="SSF55785">
    <property type="entry name" value="PYP-like sensor domain (PAS domain)"/>
    <property type="match status" value="2"/>
</dbReference>
<evidence type="ECO:0000256" key="2">
    <source>
        <dbReference type="ARBA" id="ARBA00004236"/>
    </source>
</evidence>
<evidence type="ECO:0000256" key="4">
    <source>
        <dbReference type="ARBA" id="ARBA00022553"/>
    </source>
</evidence>
<dbReference type="PRINTS" id="PR00344">
    <property type="entry name" value="BCTRLSENSOR"/>
</dbReference>
<dbReference type="Pfam" id="PF02518">
    <property type="entry name" value="HATPase_c"/>
    <property type="match status" value="1"/>
</dbReference>
<dbReference type="CDD" id="cd00130">
    <property type="entry name" value="PAS"/>
    <property type="match status" value="1"/>
</dbReference>
<dbReference type="InterPro" id="IPR035965">
    <property type="entry name" value="PAS-like_dom_sf"/>
</dbReference>
<keyword evidence="5" id="KW-0808">Transferase</keyword>
<evidence type="ECO:0000313" key="13">
    <source>
        <dbReference type="EMBL" id="RYP89013.1"/>
    </source>
</evidence>
<evidence type="ECO:0000313" key="14">
    <source>
        <dbReference type="Proteomes" id="UP000295198"/>
    </source>
</evidence>
<keyword evidence="7" id="KW-0902">Two-component regulatory system</keyword>
<dbReference type="EC" id="2.7.13.3" evidence="3"/>
<keyword evidence="6" id="KW-0418">Kinase</keyword>
<dbReference type="PROSITE" id="PS50112">
    <property type="entry name" value="PAS"/>
    <property type="match status" value="1"/>
</dbReference>
<dbReference type="InterPro" id="IPR005467">
    <property type="entry name" value="His_kinase_dom"/>
</dbReference>
<feature type="modified residue" description="4-aspartylphosphate" evidence="8">
    <location>
        <position position="73"/>
    </location>
</feature>
<dbReference type="CDD" id="cd00082">
    <property type="entry name" value="HisKA"/>
    <property type="match status" value="1"/>
</dbReference>
<dbReference type="SUPFAM" id="SSF55874">
    <property type="entry name" value="ATPase domain of HSP90 chaperone/DNA topoisomerase II/histidine kinase"/>
    <property type="match status" value="1"/>
</dbReference>
<dbReference type="CDD" id="cd00075">
    <property type="entry name" value="HATPase"/>
    <property type="match status" value="1"/>
</dbReference>